<evidence type="ECO:0000313" key="4">
    <source>
        <dbReference type="Proteomes" id="UP000325902"/>
    </source>
</evidence>
<evidence type="ECO:0000313" key="3">
    <source>
        <dbReference type="EMBL" id="KAB2573538.1"/>
    </source>
</evidence>
<dbReference type="AlphaFoldDB" id="A0A5N5D737"/>
<feature type="signal peptide" evidence="2">
    <location>
        <begin position="1"/>
        <end position="20"/>
    </location>
</feature>
<keyword evidence="2" id="KW-0732">Signal</keyword>
<sequence length="157" mass="16858">MKSTISIVAAAFSIFGTTIASIGDGSNGAGTVVASYPLGMSNDAYVCNDNRWKVKEIKEQAKTASKFLPKADGNAPSNKPGEYPKEHNTTDETLLHGCTGLMYEWPLTKPTFSAGGTAGYDFLLLEADYNSDKVEICNVVTTVEGGHNTCVHHRSEY</sequence>
<name>A0A5N5D737_9PEZI</name>
<proteinExistence type="predicted"/>
<feature type="region of interest" description="Disordered" evidence="1">
    <location>
        <begin position="65"/>
        <end position="90"/>
    </location>
</feature>
<evidence type="ECO:0000256" key="1">
    <source>
        <dbReference type="SAM" id="MobiDB-lite"/>
    </source>
</evidence>
<keyword evidence="4" id="KW-1185">Reference proteome</keyword>
<dbReference type="Gene3D" id="3.10.450.30">
    <property type="entry name" value="Microbial ribonucleases"/>
    <property type="match status" value="1"/>
</dbReference>
<dbReference type="EMBL" id="VCHE01000057">
    <property type="protein sequence ID" value="KAB2573538.1"/>
    <property type="molecule type" value="Genomic_DNA"/>
</dbReference>
<protein>
    <submittedName>
        <fullName evidence="3">Uncharacterized protein</fullName>
    </submittedName>
</protein>
<feature type="chain" id="PRO_5024858342" evidence="2">
    <location>
        <begin position="21"/>
        <end position="157"/>
    </location>
</feature>
<dbReference type="Proteomes" id="UP000325902">
    <property type="component" value="Unassembled WGS sequence"/>
</dbReference>
<organism evidence="3 4">
    <name type="scientific">Lasiodiplodia theobromae</name>
    <dbReference type="NCBI Taxonomy" id="45133"/>
    <lineage>
        <taxon>Eukaryota</taxon>
        <taxon>Fungi</taxon>
        <taxon>Dikarya</taxon>
        <taxon>Ascomycota</taxon>
        <taxon>Pezizomycotina</taxon>
        <taxon>Dothideomycetes</taxon>
        <taxon>Dothideomycetes incertae sedis</taxon>
        <taxon>Botryosphaeriales</taxon>
        <taxon>Botryosphaeriaceae</taxon>
        <taxon>Lasiodiplodia</taxon>
    </lineage>
</organism>
<evidence type="ECO:0000256" key="2">
    <source>
        <dbReference type="SAM" id="SignalP"/>
    </source>
</evidence>
<dbReference type="OrthoDB" id="3920017at2759"/>
<gene>
    <name evidence="3" type="ORF">DBV05_g7835</name>
</gene>
<reference evidence="3 4" key="1">
    <citation type="journal article" date="2019" name="Sci. Rep.">
        <title>A multi-omics analysis of the grapevine pathogen Lasiodiplodia theobromae reveals that temperature affects the expression of virulence- and pathogenicity-related genes.</title>
        <authorList>
            <person name="Felix C."/>
            <person name="Meneses R."/>
            <person name="Goncalves M.F.M."/>
            <person name="Tilleman L."/>
            <person name="Duarte A.S."/>
            <person name="Jorrin-Novo J.V."/>
            <person name="Van de Peer Y."/>
            <person name="Deforce D."/>
            <person name="Van Nieuwerburgh F."/>
            <person name="Esteves A.C."/>
            <person name="Alves A."/>
        </authorList>
    </citation>
    <scope>NUCLEOTIDE SEQUENCE [LARGE SCALE GENOMIC DNA]</scope>
    <source>
        <strain evidence="3 4">LA-SOL3</strain>
    </source>
</reference>
<accession>A0A5N5D737</accession>
<comment type="caution">
    <text evidence="3">The sequence shown here is derived from an EMBL/GenBank/DDBJ whole genome shotgun (WGS) entry which is preliminary data.</text>
</comment>